<keyword evidence="4 6" id="KW-0964">Secreted</keyword>
<keyword evidence="5 6" id="KW-1015">Disulfide bond</keyword>
<proteinExistence type="inferred from homology"/>
<name>A0A8H4QFR6_9AGAR</name>
<dbReference type="InterPro" id="IPR001338">
    <property type="entry name" value="Class_I_Hydrophobin"/>
</dbReference>
<evidence type="ECO:0000256" key="4">
    <source>
        <dbReference type="ARBA" id="ARBA00022525"/>
    </source>
</evidence>
<keyword evidence="6" id="KW-0732">Signal</keyword>
<comment type="caution">
    <text evidence="7">The sequence shown here is derived from an EMBL/GenBank/DDBJ whole genome shotgun (WGS) entry which is preliminary data.</text>
</comment>
<comment type="similarity">
    <text evidence="2 6">Belongs to the fungal hydrophobin family.</text>
</comment>
<evidence type="ECO:0000256" key="5">
    <source>
        <dbReference type="ARBA" id="ARBA00023157"/>
    </source>
</evidence>
<sequence>MFSKLALFMTATMAIFVAAGDINNSCNSGPIQCCNQVFGAGSKESNFLHSIVGAVVNPITAQAGLSCNPITAIGVGSGGQCSSQPVCCTGNHMSGLVVVGCTPINVNA</sequence>
<dbReference type="Pfam" id="PF01185">
    <property type="entry name" value="Hydrophobin"/>
    <property type="match status" value="1"/>
</dbReference>
<accession>A0A8H4QFR6</accession>
<evidence type="ECO:0000256" key="3">
    <source>
        <dbReference type="ARBA" id="ARBA00022512"/>
    </source>
</evidence>
<dbReference type="SMART" id="SM00075">
    <property type="entry name" value="HYDRO"/>
    <property type="match status" value="1"/>
</dbReference>
<comment type="subcellular location">
    <subcellularLocation>
        <location evidence="1 6">Secreted</location>
        <location evidence="1 6">Cell wall</location>
    </subcellularLocation>
</comment>
<evidence type="ECO:0000256" key="6">
    <source>
        <dbReference type="RuleBase" id="RU365009"/>
    </source>
</evidence>
<keyword evidence="3 6" id="KW-0134">Cell wall</keyword>
<reference evidence="7 8" key="1">
    <citation type="submission" date="2019-12" db="EMBL/GenBank/DDBJ databases">
        <authorList>
            <person name="Floudas D."/>
            <person name="Bentzer J."/>
            <person name="Ahren D."/>
            <person name="Johansson T."/>
            <person name="Persson P."/>
            <person name="Tunlid A."/>
        </authorList>
    </citation>
    <scope>NUCLEOTIDE SEQUENCE [LARGE SCALE GENOMIC DNA]</scope>
    <source>
        <strain evidence="7 8">CBS 102.39</strain>
    </source>
</reference>
<feature type="chain" id="PRO_5034968972" description="Hydrophobin" evidence="6">
    <location>
        <begin position="20"/>
        <end position="108"/>
    </location>
</feature>
<evidence type="ECO:0000256" key="2">
    <source>
        <dbReference type="ARBA" id="ARBA00010446"/>
    </source>
</evidence>
<dbReference type="GO" id="GO:0005199">
    <property type="term" value="F:structural constituent of cell wall"/>
    <property type="evidence" value="ECO:0007669"/>
    <property type="project" value="InterPro"/>
</dbReference>
<organism evidence="7 8">
    <name type="scientific">Agrocybe pediades</name>
    <dbReference type="NCBI Taxonomy" id="84607"/>
    <lineage>
        <taxon>Eukaryota</taxon>
        <taxon>Fungi</taxon>
        <taxon>Dikarya</taxon>
        <taxon>Basidiomycota</taxon>
        <taxon>Agaricomycotina</taxon>
        <taxon>Agaricomycetes</taxon>
        <taxon>Agaricomycetidae</taxon>
        <taxon>Agaricales</taxon>
        <taxon>Agaricineae</taxon>
        <taxon>Strophariaceae</taxon>
        <taxon>Agrocybe</taxon>
    </lineage>
</organism>
<keyword evidence="8" id="KW-1185">Reference proteome</keyword>
<dbReference type="GO" id="GO:0009277">
    <property type="term" value="C:fungal-type cell wall"/>
    <property type="evidence" value="ECO:0007669"/>
    <property type="project" value="InterPro"/>
</dbReference>
<evidence type="ECO:0000313" key="8">
    <source>
        <dbReference type="Proteomes" id="UP000521872"/>
    </source>
</evidence>
<protein>
    <recommendedName>
        <fullName evidence="6">Hydrophobin</fullName>
    </recommendedName>
</protein>
<evidence type="ECO:0000313" key="7">
    <source>
        <dbReference type="EMBL" id="KAF4610232.1"/>
    </source>
</evidence>
<dbReference type="AlphaFoldDB" id="A0A8H4QFR6"/>
<dbReference type="CDD" id="cd23507">
    <property type="entry name" value="hydrophobin_I"/>
    <property type="match status" value="1"/>
</dbReference>
<evidence type="ECO:0000256" key="1">
    <source>
        <dbReference type="ARBA" id="ARBA00004191"/>
    </source>
</evidence>
<dbReference type="EMBL" id="JAACJL010000059">
    <property type="protein sequence ID" value="KAF4610232.1"/>
    <property type="molecule type" value="Genomic_DNA"/>
</dbReference>
<gene>
    <name evidence="7" type="ORF">D9613_010571</name>
</gene>
<feature type="signal peptide" evidence="6">
    <location>
        <begin position="1"/>
        <end position="19"/>
    </location>
</feature>
<dbReference type="Proteomes" id="UP000521872">
    <property type="component" value="Unassembled WGS sequence"/>
</dbReference>